<keyword evidence="3" id="KW-0238">DNA-binding</keyword>
<evidence type="ECO:0000256" key="3">
    <source>
        <dbReference type="ARBA" id="ARBA00023125"/>
    </source>
</evidence>
<comment type="similarity">
    <text evidence="1">Belongs to the LysR transcriptional regulatory family.</text>
</comment>
<evidence type="ECO:0000256" key="2">
    <source>
        <dbReference type="ARBA" id="ARBA00023015"/>
    </source>
</evidence>
<evidence type="ECO:0000259" key="6">
    <source>
        <dbReference type="PROSITE" id="PS50931"/>
    </source>
</evidence>
<dbReference type="Proteomes" id="UP000529637">
    <property type="component" value="Unassembled WGS sequence"/>
</dbReference>
<keyword evidence="8" id="KW-1185">Reference proteome</keyword>
<reference evidence="7 8" key="1">
    <citation type="submission" date="2020-06" db="EMBL/GenBank/DDBJ databases">
        <title>Schlegella sp. ID0723 isolated from air conditioner.</title>
        <authorList>
            <person name="Kim D.Y."/>
            <person name="Kim D.-U."/>
        </authorList>
    </citation>
    <scope>NUCLEOTIDE SEQUENCE [LARGE SCALE GENOMIC DNA]</scope>
    <source>
        <strain evidence="7 8">ID0723</strain>
    </source>
</reference>
<feature type="compositionally biased region" description="Low complexity" evidence="5">
    <location>
        <begin position="320"/>
        <end position="329"/>
    </location>
</feature>
<evidence type="ECO:0000256" key="5">
    <source>
        <dbReference type="SAM" id="MobiDB-lite"/>
    </source>
</evidence>
<dbReference type="Pfam" id="PF03466">
    <property type="entry name" value="LysR_substrate"/>
    <property type="match status" value="1"/>
</dbReference>
<dbReference type="PRINTS" id="PR00039">
    <property type="entry name" value="HTHLYSR"/>
</dbReference>
<dbReference type="InterPro" id="IPR000847">
    <property type="entry name" value="LysR_HTH_N"/>
</dbReference>
<evidence type="ECO:0000313" key="7">
    <source>
        <dbReference type="EMBL" id="NUZ08022.1"/>
    </source>
</evidence>
<sequence length="340" mass="37371">MSIGRTDLNLLKVFDAVYEDRNLVTAGRRLNLTQSAVSHALARLRELVRDPLFVRTGKGMVPTGRATAMAPELRDALRRIESTLGIEPFAPERSSRRFVIAANDHVTVVIVAPLARRLQAEAPGVDLVIRPSTRLDLAEQMDVGRIDLAIGIFSQVPPRLSSRTLVTQGEAIVMRQGHPAADRTCTLADLVKYPLVTISVGGQEEGAVDGFILERGLARQSEMFDRHALDEAIGTGNRRPRVRITVPHSLAIPALLSDSDMLAIVPMSLAHALTRTRELVMRASPYPAPMAVTQAVWHRRNDQDTGHQWLRDRIAEAADGAQQSASVRAARPRVGRRRTP</sequence>
<dbReference type="InterPro" id="IPR050389">
    <property type="entry name" value="LysR-type_TF"/>
</dbReference>
<proteinExistence type="inferred from homology"/>
<evidence type="ECO:0000256" key="1">
    <source>
        <dbReference type="ARBA" id="ARBA00009437"/>
    </source>
</evidence>
<accession>A0A7Y6NRI6</accession>
<evidence type="ECO:0000313" key="8">
    <source>
        <dbReference type="Proteomes" id="UP000529637"/>
    </source>
</evidence>
<comment type="caution">
    <text evidence="7">The sequence shown here is derived from an EMBL/GenBank/DDBJ whole genome shotgun (WGS) entry which is preliminary data.</text>
</comment>
<dbReference type="Gene3D" id="3.40.190.10">
    <property type="entry name" value="Periplasmic binding protein-like II"/>
    <property type="match status" value="2"/>
</dbReference>
<dbReference type="CDD" id="cd08469">
    <property type="entry name" value="PBP2_PnbR"/>
    <property type="match status" value="1"/>
</dbReference>
<dbReference type="InterPro" id="IPR036388">
    <property type="entry name" value="WH-like_DNA-bd_sf"/>
</dbReference>
<dbReference type="SUPFAM" id="SSF46785">
    <property type="entry name" value="Winged helix' DNA-binding domain"/>
    <property type="match status" value="1"/>
</dbReference>
<feature type="compositionally biased region" description="Basic residues" evidence="5">
    <location>
        <begin position="330"/>
        <end position="340"/>
    </location>
</feature>
<dbReference type="Pfam" id="PF00126">
    <property type="entry name" value="HTH_1"/>
    <property type="match status" value="1"/>
</dbReference>
<dbReference type="Gene3D" id="1.10.10.10">
    <property type="entry name" value="Winged helix-like DNA-binding domain superfamily/Winged helix DNA-binding domain"/>
    <property type="match status" value="1"/>
</dbReference>
<keyword evidence="4" id="KW-0804">Transcription</keyword>
<dbReference type="RefSeq" id="WP_176070855.1">
    <property type="nucleotide sequence ID" value="NZ_JABWMJ010000010.1"/>
</dbReference>
<dbReference type="InterPro" id="IPR036390">
    <property type="entry name" value="WH_DNA-bd_sf"/>
</dbReference>
<evidence type="ECO:0000256" key="4">
    <source>
        <dbReference type="ARBA" id="ARBA00023163"/>
    </source>
</evidence>
<name>A0A7Y6NRI6_9BURK</name>
<feature type="region of interest" description="Disordered" evidence="5">
    <location>
        <begin position="317"/>
        <end position="340"/>
    </location>
</feature>
<dbReference type="AlphaFoldDB" id="A0A7Y6NRI6"/>
<organism evidence="7 8">
    <name type="scientific">Piscinibacter koreensis</name>
    <dbReference type="NCBI Taxonomy" id="2742824"/>
    <lineage>
        <taxon>Bacteria</taxon>
        <taxon>Pseudomonadati</taxon>
        <taxon>Pseudomonadota</taxon>
        <taxon>Betaproteobacteria</taxon>
        <taxon>Burkholderiales</taxon>
        <taxon>Sphaerotilaceae</taxon>
        <taxon>Piscinibacter</taxon>
    </lineage>
</organism>
<dbReference type="SUPFAM" id="SSF53850">
    <property type="entry name" value="Periplasmic binding protein-like II"/>
    <property type="match status" value="1"/>
</dbReference>
<gene>
    <name evidence="7" type="ORF">HQN59_19840</name>
</gene>
<dbReference type="PROSITE" id="PS50931">
    <property type="entry name" value="HTH_LYSR"/>
    <property type="match status" value="1"/>
</dbReference>
<dbReference type="PANTHER" id="PTHR30118">
    <property type="entry name" value="HTH-TYPE TRANSCRIPTIONAL REGULATOR LEUO-RELATED"/>
    <property type="match status" value="1"/>
</dbReference>
<dbReference type="GO" id="GO:0003700">
    <property type="term" value="F:DNA-binding transcription factor activity"/>
    <property type="evidence" value="ECO:0007669"/>
    <property type="project" value="InterPro"/>
</dbReference>
<protein>
    <submittedName>
        <fullName evidence="7">LysR family transcriptional regulator</fullName>
    </submittedName>
</protein>
<dbReference type="PANTHER" id="PTHR30118:SF15">
    <property type="entry name" value="TRANSCRIPTIONAL REGULATORY PROTEIN"/>
    <property type="match status" value="1"/>
</dbReference>
<dbReference type="InterPro" id="IPR005119">
    <property type="entry name" value="LysR_subst-bd"/>
</dbReference>
<dbReference type="EMBL" id="JABWMJ010000010">
    <property type="protein sequence ID" value="NUZ08022.1"/>
    <property type="molecule type" value="Genomic_DNA"/>
</dbReference>
<dbReference type="GO" id="GO:0003677">
    <property type="term" value="F:DNA binding"/>
    <property type="evidence" value="ECO:0007669"/>
    <property type="project" value="UniProtKB-KW"/>
</dbReference>
<feature type="domain" description="HTH lysR-type" evidence="6">
    <location>
        <begin position="6"/>
        <end position="63"/>
    </location>
</feature>
<keyword evidence="2" id="KW-0805">Transcription regulation</keyword>